<accession>A0A0F9D2E3</accession>
<keyword evidence="1" id="KW-0472">Membrane</keyword>
<comment type="caution">
    <text evidence="2">The sequence shown here is derived from an EMBL/GenBank/DDBJ whole genome shotgun (WGS) entry which is preliminary data.</text>
</comment>
<evidence type="ECO:0000313" key="2">
    <source>
        <dbReference type="EMBL" id="KKL11971.1"/>
    </source>
</evidence>
<reference evidence="2" key="1">
    <citation type="journal article" date="2015" name="Nature">
        <title>Complex archaea that bridge the gap between prokaryotes and eukaryotes.</title>
        <authorList>
            <person name="Spang A."/>
            <person name="Saw J.H."/>
            <person name="Jorgensen S.L."/>
            <person name="Zaremba-Niedzwiedzka K."/>
            <person name="Martijn J."/>
            <person name="Lind A.E."/>
            <person name="van Eijk R."/>
            <person name="Schleper C."/>
            <person name="Guy L."/>
            <person name="Ettema T.J."/>
        </authorList>
    </citation>
    <scope>NUCLEOTIDE SEQUENCE</scope>
</reference>
<dbReference type="AlphaFoldDB" id="A0A0F9D2E3"/>
<organism evidence="2">
    <name type="scientific">marine sediment metagenome</name>
    <dbReference type="NCBI Taxonomy" id="412755"/>
    <lineage>
        <taxon>unclassified sequences</taxon>
        <taxon>metagenomes</taxon>
        <taxon>ecological metagenomes</taxon>
    </lineage>
</organism>
<sequence>CPPLILGPCRRLAVRTVKKVKYDAGALPGTACIEKEMWYMLRFIWEHLAVVGFVSLAVLFVVSFFFRTAWGHWHKGRGRLYEGLTKEEREDLHRLHRD</sequence>
<keyword evidence="1" id="KW-0812">Transmembrane</keyword>
<evidence type="ECO:0000256" key="1">
    <source>
        <dbReference type="SAM" id="Phobius"/>
    </source>
</evidence>
<gene>
    <name evidence="2" type="ORF">LCGC14_2540480</name>
</gene>
<protein>
    <submittedName>
        <fullName evidence="2">Uncharacterized protein</fullName>
    </submittedName>
</protein>
<feature type="non-terminal residue" evidence="2">
    <location>
        <position position="1"/>
    </location>
</feature>
<name>A0A0F9D2E3_9ZZZZ</name>
<keyword evidence="1" id="KW-1133">Transmembrane helix</keyword>
<dbReference type="EMBL" id="LAZR01041446">
    <property type="protein sequence ID" value="KKL11971.1"/>
    <property type="molecule type" value="Genomic_DNA"/>
</dbReference>
<feature type="transmembrane region" description="Helical" evidence="1">
    <location>
        <begin position="47"/>
        <end position="70"/>
    </location>
</feature>
<proteinExistence type="predicted"/>